<dbReference type="AlphaFoldDB" id="A0AAN9ETQ6"/>
<evidence type="ECO:0000313" key="5">
    <source>
        <dbReference type="Proteomes" id="UP001359559"/>
    </source>
</evidence>
<evidence type="ECO:0008006" key="6">
    <source>
        <dbReference type="Google" id="ProtNLM"/>
    </source>
</evidence>
<dbReference type="InterPro" id="IPR004332">
    <property type="entry name" value="Transposase_MuDR"/>
</dbReference>
<dbReference type="InterPro" id="IPR018289">
    <property type="entry name" value="MULE_transposase_dom"/>
</dbReference>
<comment type="caution">
    <text evidence="4">The sequence shown here is derived from an EMBL/GenBank/DDBJ whole genome shotgun (WGS) entry which is preliminary data.</text>
</comment>
<sequence length="458" mass="52263">MLSGCLCVPSTFGNRPGKRRNSNFVQARDEIGRRMARVWSRRNRNVVTPFWSSSPHYTNINWDYPDEEQTPVGLDNEPDWRIGDDLYVGLQFASKVELQTALKQYAMKKHQTYVVGESKPTYLTVKCPNQVDGCPWRMRAILSKKTNAWVVSKWGGSHTCVNVELSQDHPKLDSEFICSCILGLVNQDPSVSISMIQERILGECGFKISYSKAWKAKQKAIVRVFGDWDESYALLPRWLSRMLQVAPGSTYHLTTSDYYVGTEVDPQFRTFKRVFWTFKQCVDAFAFCKPVIQVDGTFLYGKYRHTLLVATTQDGNNNVLPIAFAVVEGETLQAWTWFLAHIRIHVTTMPGICLISDRHQSIKSAVSNPQIGWQPPNAYHVFCIRHIASNFNNKFKNTRLKQELLKLGYTANKDVTMPKREGTSTMPKAEGTSTMPKAEGTSTSQHKIHPEKKELKQY</sequence>
<dbReference type="Pfam" id="PF10551">
    <property type="entry name" value="MULE"/>
    <property type="match status" value="1"/>
</dbReference>
<feature type="compositionally biased region" description="Polar residues" evidence="1">
    <location>
        <begin position="423"/>
        <end position="445"/>
    </location>
</feature>
<evidence type="ECO:0000259" key="2">
    <source>
        <dbReference type="Pfam" id="PF03108"/>
    </source>
</evidence>
<dbReference type="PANTHER" id="PTHR31973">
    <property type="entry name" value="POLYPROTEIN, PUTATIVE-RELATED"/>
    <property type="match status" value="1"/>
</dbReference>
<feature type="region of interest" description="Disordered" evidence="1">
    <location>
        <begin position="416"/>
        <end position="458"/>
    </location>
</feature>
<organism evidence="4 5">
    <name type="scientific">Clitoria ternatea</name>
    <name type="common">Butterfly pea</name>
    <dbReference type="NCBI Taxonomy" id="43366"/>
    <lineage>
        <taxon>Eukaryota</taxon>
        <taxon>Viridiplantae</taxon>
        <taxon>Streptophyta</taxon>
        <taxon>Embryophyta</taxon>
        <taxon>Tracheophyta</taxon>
        <taxon>Spermatophyta</taxon>
        <taxon>Magnoliopsida</taxon>
        <taxon>eudicotyledons</taxon>
        <taxon>Gunneridae</taxon>
        <taxon>Pentapetalae</taxon>
        <taxon>rosids</taxon>
        <taxon>fabids</taxon>
        <taxon>Fabales</taxon>
        <taxon>Fabaceae</taxon>
        <taxon>Papilionoideae</taxon>
        <taxon>50 kb inversion clade</taxon>
        <taxon>NPAAA clade</taxon>
        <taxon>indigoferoid/millettioid clade</taxon>
        <taxon>Phaseoleae</taxon>
        <taxon>Clitoria</taxon>
    </lineage>
</organism>
<accession>A0AAN9ETQ6</accession>
<reference evidence="4 5" key="1">
    <citation type="submission" date="2024-01" db="EMBL/GenBank/DDBJ databases">
        <title>The genomes of 5 underutilized Papilionoideae crops provide insights into root nodulation and disease resistance.</title>
        <authorList>
            <person name="Yuan L."/>
        </authorList>
    </citation>
    <scope>NUCLEOTIDE SEQUENCE [LARGE SCALE GENOMIC DNA]</scope>
    <source>
        <strain evidence="4">LY-2023</strain>
        <tissue evidence="4">Leaf</tissue>
    </source>
</reference>
<evidence type="ECO:0000259" key="3">
    <source>
        <dbReference type="Pfam" id="PF10551"/>
    </source>
</evidence>
<protein>
    <recommendedName>
        <fullName evidence="6">Transposase MuDR plant domain-containing protein</fullName>
    </recommendedName>
</protein>
<evidence type="ECO:0000256" key="1">
    <source>
        <dbReference type="SAM" id="MobiDB-lite"/>
    </source>
</evidence>
<dbReference type="Pfam" id="PF03108">
    <property type="entry name" value="DBD_Tnp_Mut"/>
    <property type="match status" value="1"/>
</dbReference>
<feature type="domain" description="Transposase MuDR plant" evidence="2">
    <location>
        <begin position="85"/>
        <end position="146"/>
    </location>
</feature>
<gene>
    <name evidence="4" type="ORF">RJT34_29953</name>
</gene>
<dbReference type="Proteomes" id="UP001359559">
    <property type="component" value="Unassembled WGS sequence"/>
</dbReference>
<keyword evidence="5" id="KW-1185">Reference proteome</keyword>
<evidence type="ECO:0000313" key="4">
    <source>
        <dbReference type="EMBL" id="KAK7262381.1"/>
    </source>
</evidence>
<dbReference type="PANTHER" id="PTHR31973:SF195">
    <property type="entry name" value="MUDR FAMILY TRANSPOSASE"/>
    <property type="match status" value="1"/>
</dbReference>
<feature type="domain" description="MULE transposase" evidence="3">
    <location>
        <begin position="291"/>
        <end position="390"/>
    </location>
</feature>
<dbReference type="EMBL" id="JAYKXN010000008">
    <property type="protein sequence ID" value="KAK7262381.1"/>
    <property type="molecule type" value="Genomic_DNA"/>
</dbReference>
<proteinExistence type="predicted"/>
<name>A0AAN9ETQ6_CLITE</name>